<protein>
    <submittedName>
        <fullName evidence="4">Membrane protein</fullName>
    </submittedName>
</protein>
<dbReference type="Proteomes" id="UP000036851">
    <property type="component" value="Unassembled WGS sequence"/>
</dbReference>
<dbReference type="EMBL" id="JRXF01000010">
    <property type="protein sequence ID" value="KOC93881.1"/>
    <property type="molecule type" value="Genomic_DNA"/>
</dbReference>
<dbReference type="Gene3D" id="1.10.287.470">
    <property type="entry name" value="Helix hairpin bin"/>
    <property type="match status" value="1"/>
</dbReference>
<dbReference type="PROSITE" id="PS51257">
    <property type="entry name" value="PROKAR_LIPOPROTEIN"/>
    <property type="match status" value="1"/>
</dbReference>
<dbReference type="PANTHER" id="PTHR30469">
    <property type="entry name" value="MULTIDRUG RESISTANCE PROTEIN MDTA"/>
    <property type="match status" value="1"/>
</dbReference>
<gene>
    <name evidence="4" type="ORF">NG42_12010</name>
    <name evidence="5" type="ORF">NG43_07935</name>
</gene>
<dbReference type="InterPro" id="IPR006143">
    <property type="entry name" value="RND_pump_MFP"/>
</dbReference>
<evidence type="ECO:0000313" key="7">
    <source>
        <dbReference type="Proteomes" id="UP000037088"/>
    </source>
</evidence>
<accession>A0A0L7T2N6</accession>
<dbReference type="GO" id="GO:0015562">
    <property type="term" value="F:efflux transmembrane transporter activity"/>
    <property type="evidence" value="ECO:0007669"/>
    <property type="project" value="TreeGrafter"/>
</dbReference>
<comment type="caution">
    <text evidence="4">The sequence shown here is derived from an EMBL/GenBank/DDBJ whole genome shotgun (WGS) entry which is preliminary data.</text>
</comment>
<dbReference type="Pfam" id="PF25967">
    <property type="entry name" value="RND-MFP_C"/>
    <property type="match status" value="1"/>
</dbReference>
<evidence type="ECO:0000313" key="5">
    <source>
        <dbReference type="EMBL" id="KOC93881.1"/>
    </source>
</evidence>
<dbReference type="Gene3D" id="2.40.50.100">
    <property type="match status" value="1"/>
</dbReference>
<evidence type="ECO:0000313" key="4">
    <source>
        <dbReference type="EMBL" id="KOC89565.1"/>
    </source>
</evidence>
<dbReference type="PANTHER" id="PTHR30469:SF20">
    <property type="entry name" value="EFFLUX RND TRANSPORTER PERIPLASMIC ADAPTOR SUBUNIT"/>
    <property type="match status" value="1"/>
</dbReference>
<dbReference type="EMBL" id="JRXE01000015">
    <property type="protein sequence ID" value="KOC89565.1"/>
    <property type="molecule type" value="Genomic_DNA"/>
</dbReference>
<evidence type="ECO:0000259" key="2">
    <source>
        <dbReference type="Pfam" id="PF25881"/>
    </source>
</evidence>
<reference evidence="6 7" key="1">
    <citation type="journal article" date="2015" name="Int. J. Syst. Evol. Microbiol.">
        <title>Erwinia iniecta sp. nov., isolated from Russian wheat aphids (Diuraphis noxia).</title>
        <authorList>
            <person name="Campillo T."/>
            <person name="Luna E."/>
            <person name="Portier P."/>
            <person name="Fischer-Le Saux M."/>
            <person name="Lapitan N."/>
            <person name="Tisserat N.A."/>
            <person name="Leach J.E."/>
        </authorList>
    </citation>
    <scope>NUCLEOTIDE SEQUENCE [LARGE SCALE GENOMIC DNA]</scope>
    <source>
        <strain evidence="4 7">B120</strain>
        <strain evidence="5 6">B149</strain>
    </source>
</reference>
<feature type="domain" description="Multidrug resistance protein MdtA-like C-terminal permuted SH3" evidence="3">
    <location>
        <begin position="278"/>
        <end position="342"/>
    </location>
</feature>
<feature type="domain" description="YbhG-like alpha-helical hairpin" evidence="2">
    <location>
        <begin position="86"/>
        <end position="150"/>
    </location>
</feature>
<evidence type="ECO:0000313" key="6">
    <source>
        <dbReference type="Proteomes" id="UP000036851"/>
    </source>
</evidence>
<comment type="similarity">
    <text evidence="1">Belongs to the membrane fusion protein (MFP) (TC 8.A.1) family.</text>
</comment>
<dbReference type="Proteomes" id="UP000037088">
    <property type="component" value="Unassembled WGS sequence"/>
</dbReference>
<organism evidence="4 7">
    <name type="scientific">Winslowiella iniecta</name>
    <dbReference type="NCBI Taxonomy" id="1560201"/>
    <lineage>
        <taxon>Bacteria</taxon>
        <taxon>Pseudomonadati</taxon>
        <taxon>Pseudomonadota</taxon>
        <taxon>Gammaproteobacteria</taxon>
        <taxon>Enterobacterales</taxon>
        <taxon>Erwiniaceae</taxon>
        <taxon>Winslowiella</taxon>
    </lineage>
</organism>
<evidence type="ECO:0000259" key="3">
    <source>
        <dbReference type="Pfam" id="PF25967"/>
    </source>
</evidence>
<dbReference type="PATRIC" id="fig|1560201.3.peg.2560"/>
<dbReference type="InterPro" id="IPR058627">
    <property type="entry name" value="MdtA-like_C"/>
</dbReference>
<name>A0A0L7T2N6_9GAMM</name>
<proteinExistence type="inferred from homology"/>
<keyword evidence="7" id="KW-1185">Reference proteome</keyword>
<dbReference type="OrthoDB" id="1185083at2"/>
<dbReference type="GO" id="GO:1990281">
    <property type="term" value="C:efflux pump complex"/>
    <property type="evidence" value="ECO:0007669"/>
    <property type="project" value="TreeGrafter"/>
</dbReference>
<evidence type="ECO:0000256" key="1">
    <source>
        <dbReference type="ARBA" id="ARBA00009477"/>
    </source>
</evidence>
<dbReference type="NCBIfam" id="TIGR01730">
    <property type="entry name" value="RND_mfp"/>
    <property type="match status" value="1"/>
</dbReference>
<dbReference type="InterPro" id="IPR059052">
    <property type="entry name" value="HH_YbhG-like"/>
</dbReference>
<dbReference type="Pfam" id="PF25881">
    <property type="entry name" value="HH_YBHG"/>
    <property type="match status" value="1"/>
</dbReference>
<sequence length="360" mass="39440">MKRILFIIALSVILTACDRKEPESDHSPRPVKSIVVKSDNLLNDRVFPARILAGDNTDLAFKRAGQLQELEIREGMAIKAGQVLARLNNVDATLRVNDRQSAFNLAQRQFQRFQSLSGNGAVSRSEMDVQRANRDSARAALDSAKEELNYLTLTAPFDGVMARVNARNHQVVAAGQTIATISRTEMLDVVFTIPERLFTALDASNVEYQPRVRINSLPGREFTARYKEHTTNTDAGSLTYQVTLVMPRPDDLPTVGGLSGTVTVSLGNLPNASPTTTIIVPSAAVFNPDSSQLNQAHVWVIAKNGQGLYLEDRKVSVGQVTSQGIEITQGLQDGEQIVVAGVAELRAQQPVRIWTRERGL</sequence>
<dbReference type="Gene3D" id="2.40.30.170">
    <property type="match status" value="1"/>
</dbReference>
<dbReference type="Gene3D" id="2.40.420.20">
    <property type="match status" value="1"/>
</dbReference>
<dbReference type="AlphaFoldDB" id="A0A0L7T2N6"/>
<dbReference type="STRING" id="1560201.NG42_12010"/>
<dbReference type="SUPFAM" id="SSF111369">
    <property type="entry name" value="HlyD-like secretion proteins"/>
    <property type="match status" value="1"/>
</dbReference>
<dbReference type="RefSeq" id="WP_052899633.1">
    <property type="nucleotide sequence ID" value="NZ_JRXE01000015.1"/>
</dbReference>